<dbReference type="Gene3D" id="3.20.10.10">
    <property type="entry name" value="D-amino Acid Aminotransferase, subunit A, domain 2"/>
    <property type="match status" value="1"/>
</dbReference>
<dbReference type="GO" id="GO:0008153">
    <property type="term" value="P:4-aminobenzoate biosynthetic process"/>
    <property type="evidence" value="ECO:0007669"/>
    <property type="project" value="UniProtKB-UniRule"/>
</dbReference>
<accession>A0A2V1GW95</accession>
<dbReference type="GO" id="GO:0008696">
    <property type="term" value="F:4-amino-4-deoxychorismate lyase activity"/>
    <property type="evidence" value="ECO:0007669"/>
    <property type="project" value="UniProtKB-UniRule"/>
</dbReference>
<dbReference type="InterPro" id="IPR043132">
    <property type="entry name" value="BCAT-like_C"/>
</dbReference>
<comment type="cofactor">
    <cofactor evidence="1">
        <name>pyridoxal 5'-phosphate</name>
        <dbReference type="ChEBI" id="CHEBI:597326"/>
    </cofactor>
</comment>
<dbReference type="Gene3D" id="3.30.470.10">
    <property type="match status" value="1"/>
</dbReference>
<evidence type="ECO:0000256" key="10">
    <source>
        <dbReference type="NCBIfam" id="TIGR03461"/>
    </source>
</evidence>
<proteinExistence type="inferred from homology"/>
<dbReference type="InterPro" id="IPR017824">
    <property type="entry name" value="Aminodeoxychorismate_lyase_IV"/>
</dbReference>
<evidence type="ECO:0000256" key="9">
    <source>
        <dbReference type="ARBA" id="ARBA00049529"/>
    </source>
</evidence>
<evidence type="ECO:0000313" key="11">
    <source>
        <dbReference type="EMBL" id="PVZ68937.1"/>
    </source>
</evidence>
<comment type="caution">
    <text evidence="11">The sequence shown here is derived from an EMBL/GenBank/DDBJ whole genome shotgun (WGS) entry which is preliminary data.</text>
</comment>
<comment type="similarity">
    <text evidence="2">Belongs to the class-IV pyridoxal-phosphate-dependent aminotransferase family.</text>
</comment>
<dbReference type="PANTHER" id="PTHR42743">
    <property type="entry name" value="AMINO-ACID AMINOTRANSFERASE"/>
    <property type="match status" value="1"/>
</dbReference>
<comment type="pathway">
    <text evidence="7">Cofactor biosynthesis; tetrahydrofolate biosynthesis; 4-aminobenzoate from chorismate: step 2/2.</text>
</comment>
<gene>
    <name evidence="11" type="primary">pabC</name>
    <name evidence="11" type="ORF">DC094_11860</name>
</gene>
<evidence type="ECO:0000256" key="7">
    <source>
        <dbReference type="ARBA" id="ARBA00035633"/>
    </source>
</evidence>
<dbReference type="InterPro" id="IPR043131">
    <property type="entry name" value="BCAT-like_N"/>
</dbReference>
<dbReference type="NCBIfam" id="TIGR03461">
    <property type="entry name" value="pabC_Proteo"/>
    <property type="match status" value="1"/>
</dbReference>
<reference evidence="11 12" key="1">
    <citation type="submission" date="2018-04" db="EMBL/GenBank/DDBJ databases">
        <title>Thalassorhabdus spongiae gen. nov., sp. nov., isolated from a marine sponge in South-West Iceland.</title>
        <authorList>
            <person name="Knobloch S."/>
            <person name="Daussin A."/>
            <person name="Johannsson R."/>
            <person name="Marteinsson V.T."/>
        </authorList>
    </citation>
    <scope>NUCLEOTIDE SEQUENCE [LARGE SCALE GENOMIC DNA]</scope>
    <source>
        <strain evidence="11 12">Hp12</strain>
    </source>
</reference>
<dbReference type="GO" id="GO:0030170">
    <property type="term" value="F:pyridoxal phosphate binding"/>
    <property type="evidence" value="ECO:0007669"/>
    <property type="project" value="InterPro"/>
</dbReference>
<evidence type="ECO:0000313" key="12">
    <source>
        <dbReference type="Proteomes" id="UP000244906"/>
    </source>
</evidence>
<organism evidence="11 12">
    <name type="scientific">Pelagibaculum spongiae</name>
    <dbReference type="NCBI Taxonomy" id="2080658"/>
    <lineage>
        <taxon>Bacteria</taxon>
        <taxon>Pseudomonadati</taxon>
        <taxon>Pseudomonadota</taxon>
        <taxon>Gammaproteobacteria</taxon>
        <taxon>Oceanospirillales</taxon>
        <taxon>Pelagibaculum</taxon>
    </lineage>
</organism>
<dbReference type="GO" id="GO:0046656">
    <property type="term" value="P:folic acid biosynthetic process"/>
    <property type="evidence" value="ECO:0007669"/>
    <property type="project" value="UniProtKB-KW"/>
</dbReference>
<dbReference type="PANTHER" id="PTHR42743:SF2">
    <property type="entry name" value="AMINODEOXYCHORISMATE LYASE"/>
    <property type="match status" value="1"/>
</dbReference>
<protein>
    <recommendedName>
        <fullName evidence="8 10">Aminodeoxychorismate lyase</fullName>
        <ecNumber evidence="8 10">4.1.3.38</ecNumber>
    </recommendedName>
</protein>
<dbReference type="InterPro" id="IPR036038">
    <property type="entry name" value="Aminotransferase-like"/>
</dbReference>
<evidence type="ECO:0000256" key="4">
    <source>
        <dbReference type="ARBA" id="ARBA00022898"/>
    </source>
</evidence>
<dbReference type="Proteomes" id="UP000244906">
    <property type="component" value="Unassembled WGS sequence"/>
</dbReference>
<dbReference type="InterPro" id="IPR001544">
    <property type="entry name" value="Aminotrans_IV"/>
</dbReference>
<keyword evidence="12" id="KW-1185">Reference proteome</keyword>
<comment type="catalytic activity">
    <reaction evidence="9">
        <text>4-amino-4-deoxychorismate = 4-aminobenzoate + pyruvate + H(+)</text>
        <dbReference type="Rhea" id="RHEA:16201"/>
        <dbReference type="ChEBI" id="CHEBI:15361"/>
        <dbReference type="ChEBI" id="CHEBI:15378"/>
        <dbReference type="ChEBI" id="CHEBI:17836"/>
        <dbReference type="ChEBI" id="CHEBI:58406"/>
        <dbReference type="EC" id="4.1.3.38"/>
    </reaction>
</comment>
<sequence>MTNLLNSKSATALYNGQRIETPPLTRAFCFGDGCFTTLRYQNNRFILLAQHIQRLQRDCRALKITAPDAAEIIRQLEHIQPELAEQAILRITVSRGMTQRGYQPDLQATPELLIQWFAAQPLKQQSIAGWLSDYRLSSQPALAGIKHLNRLDQVMASAHTPVGKEAIMLDQQGYLVEGLSSNLFWRKGQKWFTPELTSCGVHGVAREWLINQLDQQLNLICALPEQLFSADEVIVCNAAQGIRKLESLNDQALGTGTEYQHLQHKLMDHK</sequence>
<evidence type="ECO:0000256" key="5">
    <source>
        <dbReference type="ARBA" id="ARBA00022909"/>
    </source>
</evidence>
<dbReference type="InterPro" id="IPR050571">
    <property type="entry name" value="Class-IV_PLP-Dep_Aminotrnsfr"/>
</dbReference>
<dbReference type="SUPFAM" id="SSF56752">
    <property type="entry name" value="D-aminoacid aminotransferase-like PLP-dependent enzymes"/>
    <property type="match status" value="1"/>
</dbReference>
<dbReference type="GO" id="GO:0005829">
    <property type="term" value="C:cytosol"/>
    <property type="evidence" value="ECO:0007669"/>
    <property type="project" value="TreeGrafter"/>
</dbReference>
<keyword evidence="4" id="KW-0663">Pyridoxal phosphate</keyword>
<dbReference type="AlphaFoldDB" id="A0A2V1GW95"/>
<keyword evidence="6 11" id="KW-0456">Lyase</keyword>
<evidence type="ECO:0000256" key="8">
    <source>
        <dbReference type="ARBA" id="ARBA00035676"/>
    </source>
</evidence>
<dbReference type="Pfam" id="PF01063">
    <property type="entry name" value="Aminotran_4"/>
    <property type="match status" value="1"/>
</dbReference>
<name>A0A2V1GW95_9GAMM</name>
<dbReference type="EMBL" id="QDDL01000004">
    <property type="protein sequence ID" value="PVZ68937.1"/>
    <property type="molecule type" value="Genomic_DNA"/>
</dbReference>
<comment type="subunit">
    <text evidence="3">Homodimer.</text>
</comment>
<evidence type="ECO:0000256" key="3">
    <source>
        <dbReference type="ARBA" id="ARBA00011738"/>
    </source>
</evidence>
<keyword evidence="5" id="KW-0289">Folate biosynthesis</keyword>
<evidence type="ECO:0000256" key="6">
    <source>
        <dbReference type="ARBA" id="ARBA00023239"/>
    </source>
</evidence>
<evidence type="ECO:0000256" key="2">
    <source>
        <dbReference type="ARBA" id="ARBA00009320"/>
    </source>
</evidence>
<dbReference type="EC" id="4.1.3.38" evidence="8 10"/>
<evidence type="ECO:0000256" key="1">
    <source>
        <dbReference type="ARBA" id="ARBA00001933"/>
    </source>
</evidence>